<gene>
    <name evidence="6" type="primary">APY1_2</name>
    <name evidence="6" type="ORF">TSPGSL018_16413</name>
</gene>
<accession>A0A061QZX3</accession>
<dbReference type="PANTHER" id="PTHR11782">
    <property type="entry name" value="ADENOSINE/GUANOSINE DIPHOSPHATASE"/>
    <property type="match status" value="1"/>
</dbReference>
<protein>
    <submittedName>
        <fullName evidence="6">Apyrase</fullName>
    </submittedName>
</protein>
<evidence type="ECO:0000256" key="3">
    <source>
        <dbReference type="PIRSR" id="PIRSR600407-1"/>
    </source>
</evidence>
<keyword evidence="4" id="KW-0547">Nucleotide-binding</keyword>
<dbReference type="GO" id="GO:0016020">
    <property type="term" value="C:membrane"/>
    <property type="evidence" value="ECO:0007669"/>
    <property type="project" value="TreeGrafter"/>
</dbReference>
<dbReference type="Pfam" id="PF01150">
    <property type="entry name" value="GDA1_CD39"/>
    <property type="match status" value="1"/>
</dbReference>
<sequence>MRGFFHKTPTMYKMTMKESFGERLWRHRGILFLIAVPLVLIGLILAGMPRAQQAFQFGSEQGTKYAVVIDAGSTGSRVHIFTFSTGSGMLELETDNFQQLKPGLSSYAESPKSAAESLKPLLDKALETVPANQQPHTSVEVRATAGLRLLPEGQADGILEAVRRYLKENYPFKCSRDSVSILDGADEGAFAWLTLNYLLGHLGGDVSNTVAAIDMGGGSVQMAYAVDRSTASKAPSKDYIYKLKGGGKVYNVYVKSQLGYGIMAGRAAVLEKAQDDGHYCLPHGFSGTYSYGGKELTAKHHAAGSSFDSCADVVTSALKVDEPCGKQGMCSFNGAWGGGLGHGADKVYVSSYLFDRGVDSGIVRDPEAIRWDATPAQYKEAAAEVCSLDEEAVKRKYPNVSPEHAPYLCMDLSYCYSVLVRGFKIKETAPVTMIKQIQYKGENLEAQWPLGAAINSLS</sequence>
<keyword evidence="4" id="KW-0067">ATP-binding</keyword>
<evidence type="ECO:0000256" key="1">
    <source>
        <dbReference type="ARBA" id="ARBA00009283"/>
    </source>
</evidence>
<dbReference type="Gene3D" id="3.30.420.40">
    <property type="match status" value="1"/>
</dbReference>
<dbReference type="EMBL" id="GBEZ01021483">
    <property type="protein sequence ID" value="JAC65268.1"/>
    <property type="molecule type" value="Transcribed_RNA"/>
</dbReference>
<feature type="active site" description="Proton acceptor" evidence="3">
    <location>
        <position position="187"/>
    </location>
</feature>
<dbReference type="GO" id="GO:0009134">
    <property type="term" value="P:nucleoside diphosphate catabolic process"/>
    <property type="evidence" value="ECO:0007669"/>
    <property type="project" value="TreeGrafter"/>
</dbReference>
<comment type="similarity">
    <text evidence="1 5">Belongs to the GDA1/CD39 NTPase family.</text>
</comment>
<dbReference type="GO" id="GO:0017110">
    <property type="term" value="F:nucleoside diphosphate phosphatase activity"/>
    <property type="evidence" value="ECO:0007669"/>
    <property type="project" value="TreeGrafter"/>
</dbReference>
<dbReference type="AlphaFoldDB" id="A0A061QZX3"/>
<dbReference type="Gene3D" id="3.30.420.150">
    <property type="entry name" value="Exopolyphosphatase. Domain 2"/>
    <property type="match status" value="1"/>
</dbReference>
<evidence type="ECO:0000313" key="6">
    <source>
        <dbReference type="EMBL" id="JAC65268.1"/>
    </source>
</evidence>
<evidence type="ECO:0000256" key="4">
    <source>
        <dbReference type="PIRSR" id="PIRSR600407-2"/>
    </source>
</evidence>
<reference evidence="6" key="1">
    <citation type="submission" date="2014-05" db="EMBL/GenBank/DDBJ databases">
        <title>The transcriptome of the halophilic microalga Tetraselmis sp. GSL018 isolated from the Great Salt Lake, Utah.</title>
        <authorList>
            <person name="Jinkerson R.E."/>
            <person name="D'Adamo S."/>
            <person name="Posewitz M.C."/>
        </authorList>
    </citation>
    <scope>NUCLEOTIDE SEQUENCE</scope>
    <source>
        <strain evidence="6">GSL018</strain>
    </source>
</reference>
<name>A0A061QZX3_9CHLO</name>
<proteinExistence type="inferred from homology"/>
<evidence type="ECO:0000256" key="5">
    <source>
        <dbReference type="RuleBase" id="RU003833"/>
    </source>
</evidence>
<dbReference type="PROSITE" id="PS01238">
    <property type="entry name" value="GDA1_CD39_NTPASE"/>
    <property type="match status" value="1"/>
</dbReference>
<feature type="binding site" evidence="4">
    <location>
        <begin position="217"/>
        <end position="221"/>
    </location>
    <ligand>
        <name>ATP</name>
        <dbReference type="ChEBI" id="CHEBI:30616"/>
    </ligand>
</feature>
<dbReference type="PANTHER" id="PTHR11782:SF83">
    <property type="entry name" value="GUANOSINE-DIPHOSPHATASE"/>
    <property type="match status" value="1"/>
</dbReference>
<organism evidence="6">
    <name type="scientific">Tetraselmis sp. GSL018</name>
    <dbReference type="NCBI Taxonomy" id="582737"/>
    <lineage>
        <taxon>Eukaryota</taxon>
        <taxon>Viridiplantae</taxon>
        <taxon>Chlorophyta</taxon>
        <taxon>core chlorophytes</taxon>
        <taxon>Chlorodendrophyceae</taxon>
        <taxon>Chlorodendrales</taxon>
        <taxon>Chlorodendraceae</taxon>
        <taxon>Tetraselmis</taxon>
    </lineage>
</organism>
<dbReference type="InterPro" id="IPR000407">
    <property type="entry name" value="GDA1_CD39_NTPase"/>
</dbReference>
<keyword evidence="2 5" id="KW-0378">Hydrolase</keyword>
<dbReference type="GO" id="GO:0005524">
    <property type="term" value="F:ATP binding"/>
    <property type="evidence" value="ECO:0007669"/>
    <property type="project" value="UniProtKB-KW"/>
</dbReference>
<evidence type="ECO:0000256" key="2">
    <source>
        <dbReference type="ARBA" id="ARBA00022801"/>
    </source>
</evidence>